<evidence type="ECO:0000313" key="2">
    <source>
        <dbReference type="Proteomes" id="UP000192790"/>
    </source>
</evidence>
<dbReference type="RefSeq" id="WP_084235517.1">
    <property type="nucleotide sequence ID" value="NZ_FWXW01000011.1"/>
</dbReference>
<gene>
    <name evidence="1" type="ORF">SAMN02745168_0094</name>
</gene>
<dbReference type="OrthoDB" id="1848018at2"/>
<proteinExistence type="predicted"/>
<dbReference type="AlphaFoldDB" id="A0A1W2CNH2"/>
<name>A0A1W2CNH2_9FIRM</name>
<accession>A0A1W2CNH2</accession>
<dbReference type="EMBL" id="FWXW01000011">
    <property type="protein sequence ID" value="SMC86576.1"/>
    <property type="molecule type" value="Genomic_DNA"/>
</dbReference>
<protein>
    <submittedName>
        <fullName evidence="1">Two-component signal transduction system YycFG, regulatory protein YycI</fullName>
    </submittedName>
</protein>
<dbReference type="STRING" id="1122930.SAMN02745168_0094"/>
<reference evidence="1 2" key="1">
    <citation type="submission" date="2017-04" db="EMBL/GenBank/DDBJ databases">
        <authorList>
            <person name="Afonso C.L."/>
            <person name="Miller P.J."/>
            <person name="Scott M.A."/>
            <person name="Spackman E."/>
            <person name="Goraichik I."/>
            <person name="Dimitrov K.M."/>
            <person name="Suarez D.L."/>
            <person name="Swayne D.E."/>
        </authorList>
    </citation>
    <scope>NUCLEOTIDE SEQUENCE [LARGE SCALE GENOMIC DNA]</scope>
    <source>
        <strain evidence="1 2">DSM 12816</strain>
    </source>
</reference>
<sequence length="275" mass="29906">MEWSKLKTIIILILAVSNVFLAGLLISRAAARDASQQAAIDRTVAVFEKNGIRMDSEIIPKVLTYKTLQLERNRNREQEIASVLGRSSYSDQGGGISIYSGENGTALFRGNGEFEILMNDGAIPVDPDSYKEYASELFARMGFDTKEGFSLSEEEDGTVAVSSGQTLDGSPVFNCRAIVSFLDGQLISVAGRRLTSDPVSSEEAESISVETALVRFLNYLNEQGDVCNRIETITPGYTAQATAVDPVRLVPVWKIVTDTGAYYVSCETGAVEKTE</sequence>
<organism evidence="1 2">
    <name type="scientific">Papillibacter cinnamivorans DSM 12816</name>
    <dbReference type="NCBI Taxonomy" id="1122930"/>
    <lineage>
        <taxon>Bacteria</taxon>
        <taxon>Bacillati</taxon>
        <taxon>Bacillota</taxon>
        <taxon>Clostridia</taxon>
        <taxon>Eubacteriales</taxon>
        <taxon>Oscillospiraceae</taxon>
        <taxon>Papillibacter</taxon>
    </lineage>
</organism>
<dbReference type="Proteomes" id="UP000192790">
    <property type="component" value="Unassembled WGS sequence"/>
</dbReference>
<keyword evidence="2" id="KW-1185">Reference proteome</keyword>
<evidence type="ECO:0000313" key="1">
    <source>
        <dbReference type="EMBL" id="SMC86576.1"/>
    </source>
</evidence>